<dbReference type="GO" id="GO:0003989">
    <property type="term" value="F:acetyl-CoA carboxylase activity"/>
    <property type="evidence" value="ECO:0007669"/>
    <property type="project" value="InterPro"/>
</dbReference>
<dbReference type="GO" id="GO:0005739">
    <property type="term" value="C:mitochondrion"/>
    <property type="evidence" value="ECO:0007669"/>
    <property type="project" value="TreeGrafter"/>
</dbReference>
<keyword evidence="3" id="KW-1185">Reference proteome</keyword>
<dbReference type="SUPFAM" id="SSF52096">
    <property type="entry name" value="ClpP/crotonase"/>
    <property type="match status" value="2"/>
</dbReference>
<dbReference type="Proteomes" id="UP000887561">
    <property type="component" value="Unplaced"/>
</dbReference>
<evidence type="ECO:0000313" key="3">
    <source>
        <dbReference type="Proteomes" id="UP000887561"/>
    </source>
</evidence>
<dbReference type="WBParaSite" id="scaffold711_cov152.g1655">
    <property type="protein sequence ID" value="scaffold711_cov152.g1655"/>
    <property type="gene ID" value="scaffold711_cov152.g1655"/>
</dbReference>
<evidence type="ECO:0000259" key="2">
    <source>
        <dbReference type="PROSITE" id="PS50989"/>
    </source>
</evidence>
<organism evidence="3 4">
    <name type="scientific">Meloidogyne javanica</name>
    <name type="common">Root-knot nematode worm</name>
    <dbReference type="NCBI Taxonomy" id="6303"/>
    <lineage>
        <taxon>Eukaryota</taxon>
        <taxon>Metazoa</taxon>
        <taxon>Ecdysozoa</taxon>
        <taxon>Nematoda</taxon>
        <taxon>Chromadorea</taxon>
        <taxon>Rhabditida</taxon>
        <taxon>Tylenchina</taxon>
        <taxon>Tylenchomorpha</taxon>
        <taxon>Tylenchoidea</taxon>
        <taxon>Meloidogynidae</taxon>
        <taxon>Meloidogyninae</taxon>
        <taxon>Meloidogyne</taxon>
        <taxon>Meloidogyne incognita group</taxon>
    </lineage>
</organism>
<protein>
    <submittedName>
        <fullName evidence="4">Acetyl-CoA carboxylase</fullName>
    </submittedName>
</protein>
<dbReference type="PROSITE" id="PS50989">
    <property type="entry name" value="COA_CT_CTER"/>
    <property type="match status" value="1"/>
</dbReference>
<dbReference type="InterPro" id="IPR034733">
    <property type="entry name" value="AcCoA_carboxyl_beta"/>
</dbReference>
<dbReference type="AlphaFoldDB" id="A0A915N5R8"/>
<dbReference type="GO" id="GO:0006633">
    <property type="term" value="P:fatty acid biosynthetic process"/>
    <property type="evidence" value="ECO:0007669"/>
    <property type="project" value="TreeGrafter"/>
</dbReference>
<feature type="domain" description="CoA carboxyltransferase C-terminal" evidence="2">
    <location>
        <begin position="220"/>
        <end position="518"/>
    </location>
</feature>
<dbReference type="PANTHER" id="PTHR45728:SF3">
    <property type="entry name" value="ACETYL-COA CARBOXYLASE"/>
    <property type="match status" value="1"/>
</dbReference>
<proteinExistence type="predicted"/>
<dbReference type="Pfam" id="PF01039">
    <property type="entry name" value="Carboxyl_trans"/>
    <property type="match status" value="2"/>
</dbReference>
<dbReference type="InterPro" id="IPR011762">
    <property type="entry name" value="COA_CT_N"/>
</dbReference>
<dbReference type="InterPro" id="IPR029045">
    <property type="entry name" value="ClpP/crotonase-like_dom_sf"/>
</dbReference>
<name>A0A915N5R8_MELJA</name>
<accession>A0A915N5R8</accession>
<evidence type="ECO:0000259" key="1">
    <source>
        <dbReference type="PROSITE" id="PS50980"/>
    </source>
</evidence>
<sequence>MILTSDDPNAQLNIIRSEEELNRRMSSGCNDRGMIAWEMQIWTPDSPHGRIIVLISNDITFQMGSFSMREHRRIDAIIGKEGDIGVENLVGSGLIAAETSAAYRKVPTYCLVSGRAVGIGAYVARLSHRICQVENSHIILTGAAALNSVLGREVYTSNNQLGGPQIMYHNGVTHSVAHDDMDGIKKILHWITYLPPPSPSTTTLLPSPTIQQKLPSLSMLKDDKARMVHTQPTKSAYDPRLMLDPPDGGGLFDKGTFDEIMSGWAKTIIAGRARLRGLAVGVLAVETRTVECEIPADPATQDSQAKCVLQAGQTAEAINDFNHEGLPLIILANIRGFSGGQKDMFEMVLKFGAWIVDALQTYTQPVIIYLPPFGELRGGAWAVLDTQINPTCITMLADSNSRGEYEKRKEKLLPICRAAAVKFADLHDTTARMLAKGAIHDEVAWQNTRNYFYNLLCVQSIKMEMAKKYLSACSNTTTNLSSFTIDELEKGCKWVDEHLAETSILIRREINLKEKPSMDYSKRTRFEYFFEQLMEYSNGKEFLQVLEQIKADTLLKQLKLVTGNLEQRERFVAALLERD</sequence>
<reference evidence="4" key="1">
    <citation type="submission" date="2022-11" db="UniProtKB">
        <authorList>
            <consortium name="WormBaseParasite"/>
        </authorList>
    </citation>
    <scope>IDENTIFICATION</scope>
</reference>
<dbReference type="PANTHER" id="PTHR45728">
    <property type="entry name" value="ACETYL-COA CARBOXYLASE, ISOFORM A"/>
    <property type="match status" value="1"/>
</dbReference>
<dbReference type="InterPro" id="IPR049076">
    <property type="entry name" value="ACCA"/>
</dbReference>
<feature type="domain" description="CoA carboxyltransferase N-terminal" evidence="1">
    <location>
        <begin position="1"/>
        <end position="206"/>
    </location>
</feature>
<evidence type="ECO:0000313" key="4">
    <source>
        <dbReference type="WBParaSite" id="scaffold711_cov152.g1655"/>
    </source>
</evidence>
<dbReference type="Gene3D" id="3.90.226.10">
    <property type="entry name" value="2-enoyl-CoA Hydratase, Chain A, domain 1"/>
    <property type="match status" value="4"/>
</dbReference>
<dbReference type="PROSITE" id="PS50980">
    <property type="entry name" value="COA_CT_NTER"/>
    <property type="match status" value="1"/>
</dbReference>
<dbReference type="InterPro" id="IPR011763">
    <property type="entry name" value="COA_CT_C"/>
</dbReference>